<keyword evidence="1" id="KW-1133">Transmembrane helix</keyword>
<evidence type="ECO:0000256" key="1">
    <source>
        <dbReference type="SAM" id="Phobius"/>
    </source>
</evidence>
<sequence>RNAKQGRQVEKNRLGNEDGANGLIFQRLLKRFVRPHSNTLCSKLHSKRKTITTMHLAMLGILSLQLKQKQQSAEVPTSNSPYLNSNLSIMELEQAIENEKKLFEERMVDLPTERNNIYFNIATLWIIGITSIFIIGRLSGWVWSGFSSRKQEPTSNTTKLHEKSITNSLLQTDKNQL</sequence>
<comment type="caution">
    <text evidence="2">The sequence shown here is derived from an EMBL/GenBank/DDBJ whole genome shotgun (WGS) entry which is preliminary data.</text>
</comment>
<evidence type="ECO:0000313" key="2">
    <source>
        <dbReference type="EMBL" id="KOP60147.1"/>
    </source>
</evidence>
<evidence type="ECO:0000313" key="3">
    <source>
        <dbReference type="Proteomes" id="UP000037201"/>
    </source>
</evidence>
<name>A0ABR5JRL1_9PSED</name>
<protein>
    <submittedName>
        <fullName evidence="2">Uncharacterized protein</fullName>
    </submittedName>
</protein>
<accession>A0ABR5JRL1</accession>
<gene>
    <name evidence="2" type="ORF">OX90_07345</name>
</gene>
<proteinExistence type="predicted"/>
<feature type="transmembrane region" description="Helical" evidence="1">
    <location>
        <begin position="117"/>
        <end position="136"/>
    </location>
</feature>
<dbReference type="Proteomes" id="UP000037201">
    <property type="component" value="Unassembled WGS sequence"/>
</dbReference>
<organism evidence="2 3">
    <name type="scientific">Pseudomonas coronafaciens pv. porri</name>
    <dbReference type="NCBI Taxonomy" id="83964"/>
    <lineage>
        <taxon>Bacteria</taxon>
        <taxon>Pseudomonadati</taxon>
        <taxon>Pseudomonadota</taxon>
        <taxon>Gammaproteobacteria</taxon>
        <taxon>Pseudomonadales</taxon>
        <taxon>Pseudomonadaceae</taxon>
        <taxon>Pseudomonas</taxon>
        <taxon>Pseudomonas coronafaciens</taxon>
    </lineage>
</organism>
<keyword evidence="1" id="KW-0472">Membrane</keyword>
<dbReference type="EMBL" id="JUEU01000075">
    <property type="protein sequence ID" value="KOP60147.1"/>
    <property type="molecule type" value="Genomic_DNA"/>
</dbReference>
<reference evidence="2 3" key="2">
    <citation type="submission" date="2015-09" db="EMBL/GenBank/DDBJ databases">
        <title>Genome analysis of Pseudomonas syringae pv. porri LMG.</title>
        <authorList>
            <person name="Rombouts S."/>
        </authorList>
    </citation>
    <scope>NUCLEOTIDE SEQUENCE [LARGE SCALE GENOMIC DNA]</scope>
    <source>
        <strain evidence="2 3">LMG 28496</strain>
    </source>
</reference>
<reference evidence="2 3" key="1">
    <citation type="submission" date="2014-12" db="EMBL/GenBank/DDBJ databases">
        <authorList>
            <person name="Baeyen S."/>
        </authorList>
    </citation>
    <scope>NUCLEOTIDE SEQUENCE [LARGE SCALE GENOMIC DNA]</scope>
    <source>
        <strain evidence="2 3">LMG 28496</strain>
    </source>
</reference>
<dbReference type="RefSeq" id="WP_172681289.1">
    <property type="nucleotide sequence ID" value="NZ_JUEU01000075.1"/>
</dbReference>
<keyword evidence="1" id="KW-0812">Transmembrane</keyword>
<keyword evidence="3" id="KW-1185">Reference proteome</keyword>
<feature type="non-terminal residue" evidence="2">
    <location>
        <position position="1"/>
    </location>
</feature>